<reference evidence="1 2" key="1">
    <citation type="submission" date="2014-01" db="EMBL/GenBank/DDBJ databases">
        <authorList>
            <person name="Durkin A.S."/>
            <person name="McCorrison J."/>
            <person name="Torralba M."/>
            <person name="Gillis M."/>
            <person name="Haft D.H."/>
            <person name="Methe B."/>
            <person name="Sutton G."/>
            <person name="Nelson K.E."/>
        </authorList>
    </citation>
    <scope>NUCLEOTIDE SEQUENCE [LARGE SCALE GENOMIC DNA]</scope>
    <source>
        <strain evidence="1 2">ATCC 51270</strain>
    </source>
</reference>
<name>Z4X0T2_9PORP</name>
<comment type="caution">
    <text evidence="1">The sequence shown here is derived from an EMBL/GenBank/DDBJ whole genome shotgun (WGS) entry which is preliminary data.</text>
</comment>
<sequence>METLRRWIGYLSLYICGIFDTLHTGLSKLGAPKAEQCKAERELLVLVGDIPTDGRQDYDVLGFICEHLISNVAANAGRRYTEGNICRKIKMISFLEGEGVRLVNERTSFSFFLLQYLNEHLF</sequence>
<dbReference type="Proteomes" id="UP000023482">
    <property type="component" value="Unassembled WGS sequence"/>
</dbReference>
<dbReference type="EMBL" id="JDFF01000002">
    <property type="protein sequence ID" value="EWC93610.1"/>
    <property type="molecule type" value="Genomic_DNA"/>
</dbReference>
<keyword evidence="2" id="KW-1185">Reference proteome</keyword>
<evidence type="ECO:0000313" key="1">
    <source>
        <dbReference type="EMBL" id="EWC93610.1"/>
    </source>
</evidence>
<proteinExistence type="predicted"/>
<organism evidence="1 2">
    <name type="scientific">Porphyromonas catoniae ATCC 51270</name>
    <dbReference type="NCBI Taxonomy" id="887901"/>
    <lineage>
        <taxon>Bacteria</taxon>
        <taxon>Pseudomonadati</taxon>
        <taxon>Bacteroidota</taxon>
        <taxon>Bacteroidia</taxon>
        <taxon>Bacteroidales</taxon>
        <taxon>Porphyromonadaceae</taxon>
        <taxon>Porphyromonas</taxon>
    </lineage>
</organism>
<gene>
    <name evidence="1" type="ORF">HMPREF0636_1245</name>
</gene>
<evidence type="ECO:0000313" key="2">
    <source>
        <dbReference type="Proteomes" id="UP000023482"/>
    </source>
</evidence>
<dbReference type="AlphaFoldDB" id="Z4X0T2"/>
<protein>
    <submittedName>
        <fullName evidence="1">Uncharacterized protein</fullName>
    </submittedName>
</protein>
<accession>Z4X0T2</accession>